<reference evidence="1 2" key="1">
    <citation type="submission" date="2019-02" db="EMBL/GenBank/DDBJ databases">
        <title>Hyunsoonleella sp., isolated from marine sediment.</title>
        <authorList>
            <person name="Liu B.-T."/>
        </authorList>
    </citation>
    <scope>NUCLEOTIDE SEQUENCE [LARGE SCALE GENOMIC DNA]</scope>
    <source>
        <strain evidence="1 2">T58</strain>
    </source>
</reference>
<dbReference type="RefSeq" id="WP_130965769.1">
    <property type="nucleotide sequence ID" value="NZ_SIRT01000021.1"/>
</dbReference>
<dbReference type="AlphaFoldDB" id="A0A4Q9FAZ2"/>
<sequence>MEELLKYKTEFPKKWSFLWSPEEAEQIPNEHKDQIHFLDEEGTKFVKKYLNSSKMLGPNAETEWSPFYKNYFKHTKSIPIRDDSDKEIKKWLYELGIPFKKYVIADLDRSGNAILMTWKMVIKYWEGLFFVDDIAVFDLSLNWCLYFFHEDYLYFGKDNTFDKEAEYEKTLWINELRNKKTTPQQRV</sequence>
<proteinExistence type="predicted"/>
<evidence type="ECO:0000313" key="1">
    <source>
        <dbReference type="EMBL" id="TBM98495.1"/>
    </source>
</evidence>
<gene>
    <name evidence="1" type="ORF">EYD45_16485</name>
</gene>
<evidence type="ECO:0000313" key="2">
    <source>
        <dbReference type="Proteomes" id="UP000291142"/>
    </source>
</evidence>
<protein>
    <submittedName>
        <fullName evidence="1">Uncharacterized protein</fullName>
    </submittedName>
</protein>
<dbReference type="Proteomes" id="UP000291142">
    <property type="component" value="Unassembled WGS sequence"/>
</dbReference>
<dbReference type="OrthoDB" id="840133at2"/>
<name>A0A4Q9FAZ2_9FLAO</name>
<dbReference type="EMBL" id="SIRT01000021">
    <property type="protein sequence ID" value="TBM98495.1"/>
    <property type="molecule type" value="Genomic_DNA"/>
</dbReference>
<comment type="caution">
    <text evidence="1">The sequence shown here is derived from an EMBL/GenBank/DDBJ whole genome shotgun (WGS) entry which is preliminary data.</text>
</comment>
<keyword evidence="2" id="KW-1185">Reference proteome</keyword>
<accession>A0A4Q9FAZ2</accession>
<organism evidence="1 2">
    <name type="scientific">Hyunsoonleella flava</name>
    <dbReference type="NCBI Taxonomy" id="2527939"/>
    <lineage>
        <taxon>Bacteria</taxon>
        <taxon>Pseudomonadati</taxon>
        <taxon>Bacteroidota</taxon>
        <taxon>Flavobacteriia</taxon>
        <taxon>Flavobacteriales</taxon>
        <taxon>Flavobacteriaceae</taxon>
    </lineage>
</organism>